<keyword evidence="5" id="KW-1185">Reference proteome</keyword>
<dbReference type="EMBL" id="BAABGY010000018">
    <property type="protein sequence ID" value="GAA4343965.1"/>
    <property type="molecule type" value="Genomic_DNA"/>
</dbReference>
<sequence length="237" mass="27124">MKAIFTLLFATIFTSAFAYNEGRLSITLANGRDLQVQIDNRNYTLYDNSVDIEGIAPGQHTLRVLRYGRRGGGRNNRPVVVLQTTIYVRPNMHLDVMVNRFGRMYTDERPAGTRWEQDDQWNGGNGNGGWNPGGGDPYGYRQAMTDTEFSGLLAQVKKEWFSSGKQTVVREALVRNYVTVAQVRQLLQQFSFDSERLEAAKVAYDRTVDQRNFYQLLDVFDSQGTKDQLAQFLRDKR</sequence>
<accession>A0ABP8HT08</accession>
<dbReference type="RefSeq" id="WP_345258232.1">
    <property type="nucleotide sequence ID" value="NZ_BAABGY010000018.1"/>
</dbReference>
<evidence type="ECO:0000313" key="5">
    <source>
        <dbReference type="Proteomes" id="UP001501725"/>
    </source>
</evidence>
<keyword evidence="2" id="KW-0732">Signal</keyword>
<gene>
    <name evidence="4" type="ORF">GCM10023184_44690</name>
</gene>
<proteinExistence type="predicted"/>
<feature type="chain" id="PRO_5045707432" description="DUF4476 domain-containing protein" evidence="2">
    <location>
        <begin position="19"/>
        <end position="237"/>
    </location>
</feature>
<name>A0ABP8HT08_9BACT</name>
<evidence type="ECO:0000313" key="4">
    <source>
        <dbReference type="EMBL" id="GAA4343965.1"/>
    </source>
</evidence>
<feature type="compositionally biased region" description="Gly residues" evidence="1">
    <location>
        <begin position="123"/>
        <end position="137"/>
    </location>
</feature>
<dbReference type="Pfam" id="PF14771">
    <property type="entry name" value="DUF4476"/>
    <property type="match status" value="1"/>
</dbReference>
<evidence type="ECO:0000256" key="2">
    <source>
        <dbReference type="SAM" id="SignalP"/>
    </source>
</evidence>
<feature type="domain" description="DUF4476" evidence="3">
    <location>
        <begin position="144"/>
        <end position="233"/>
    </location>
</feature>
<evidence type="ECO:0000256" key="1">
    <source>
        <dbReference type="SAM" id="MobiDB-lite"/>
    </source>
</evidence>
<feature type="region of interest" description="Disordered" evidence="1">
    <location>
        <begin position="114"/>
        <end position="137"/>
    </location>
</feature>
<evidence type="ECO:0000259" key="3">
    <source>
        <dbReference type="Pfam" id="PF14771"/>
    </source>
</evidence>
<dbReference type="InterPro" id="IPR028011">
    <property type="entry name" value="DUF4476"/>
</dbReference>
<organism evidence="4 5">
    <name type="scientific">Flaviaesturariibacter amylovorans</name>
    <dbReference type="NCBI Taxonomy" id="1084520"/>
    <lineage>
        <taxon>Bacteria</taxon>
        <taxon>Pseudomonadati</taxon>
        <taxon>Bacteroidota</taxon>
        <taxon>Chitinophagia</taxon>
        <taxon>Chitinophagales</taxon>
        <taxon>Chitinophagaceae</taxon>
        <taxon>Flaviaestuariibacter</taxon>
    </lineage>
</organism>
<comment type="caution">
    <text evidence="4">The sequence shown here is derived from an EMBL/GenBank/DDBJ whole genome shotgun (WGS) entry which is preliminary data.</text>
</comment>
<feature type="signal peptide" evidence="2">
    <location>
        <begin position="1"/>
        <end position="18"/>
    </location>
</feature>
<dbReference type="Proteomes" id="UP001501725">
    <property type="component" value="Unassembled WGS sequence"/>
</dbReference>
<protein>
    <recommendedName>
        <fullName evidence="3">DUF4476 domain-containing protein</fullName>
    </recommendedName>
</protein>
<reference evidence="5" key="1">
    <citation type="journal article" date="2019" name="Int. J. Syst. Evol. Microbiol.">
        <title>The Global Catalogue of Microorganisms (GCM) 10K type strain sequencing project: providing services to taxonomists for standard genome sequencing and annotation.</title>
        <authorList>
            <consortium name="The Broad Institute Genomics Platform"/>
            <consortium name="The Broad Institute Genome Sequencing Center for Infectious Disease"/>
            <person name="Wu L."/>
            <person name="Ma J."/>
        </authorList>
    </citation>
    <scope>NUCLEOTIDE SEQUENCE [LARGE SCALE GENOMIC DNA]</scope>
    <source>
        <strain evidence="5">JCM 17919</strain>
    </source>
</reference>